<gene>
    <name evidence="1" type="ORF">PY32053_02595</name>
</gene>
<sequence length="47" mass="5403">MFWLETKEPNSLPTAPNQSKVVDGFTVTLLALLYPVSLTWKIDRRLL</sequence>
<evidence type="ECO:0000313" key="2">
    <source>
        <dbReference type="Proteomes" id="UP000272010"/>
    </source>
</evidence>
<name>A0A386UPB9_9RHOB</name>
<evidence type="ECO:0000313" key="1">
    <source>
        <dbReference type="EMBL" id="AYF02188.1"/>
    </source>
</evidence>
<reference evidence="2" key="1">
    <citation type="submission" date="2018-07" db="EMBL/GenBank/DDBJ databases">
        <title>Genome Structure of the Opportunistic Pathogen Paracoccus yeei (Alphaproteobacteria) and Identification of Putative Virulence Factors.</title>
        <authorList>
            <person name="Lasek R."/>
            <person name="Szuplewska M."/>
            <person name="Mitura M."/>
            <person name="Decewicz P."/>
            <person name="Chmielowska C."/>
            <person name="Pawlot A."/>
            <person name="Sentkowska D."/>
            <person name="Czarnecki J."/>
            <person name="Bartosik D."/>
        </authorList>
    </citation>
    <scope>NUCLEOTIDE SEQUENCE [LARGE SCALE GENOMIC DNA]</scope>
    <source>
        <strain evidence="2">CCUG 32053</strain>
    </source>
</reference>
<dbReference type="EMBL" id="CP031078">
    <property type="protein sequence ID" value="AYF02188.1"/>
    <property type="molecule type" value="Genomic_DNA"/>
</dbReference>
<proteinExistence type="predicted"/>
<accession>A0A386UPB9</accession>
<protein>
    <submittedName>
        <fullName evidence="1">Uncharacterized protein</fullName>
    </submittedName>
</protein>
<dbReference type="AlphaFoldDB" id="A0A386UPB9"/>
<dbReference type="Proteomes" id="UP000272010">
    <property type="component" value="Chromosome"/>
</dbReference>
<organism evidence="1 2">
    <name type="scientific">Paracoccus yeei</name>
    <dbReference type="NCBI Taxonomy" id="147645"/>
    <lineage>
        <taxon>Bacteria</taxon>
        <taxon>Pseudomonadati</taxon>
        <taxon>Pseudomonadota</taxon>
        <taxon>Alphaproteobacteria</taxon>
        <taxon>Rhodobacterales</taxon>
        <taxon>Paracoccaceae</taxon>
        <taxon>Paracoccus</taxon>
    </lineage>
</organism>